<dbReference type="AlphaFoldDB" id="A0A0K1PGR4"/>
<dbReference type="InterPro" id="IPR036388">
    <property type="entry name" value="WH-like_DNA-bd_sf"/>
</dbReference>
<name>A0A0K1PGR4_9BACT</name>
<dbReference type="GO" id="GO:0006950">
    <property type="term" value="P:response to stress"/>
    <property type="evidence" value="ECO:0007669"/>
    <property type="project" value="TreeGrafter"/>
</dbReference>
<dbReference type="PANTHER" id="PTHR33164">
    <property type="entry name" value="TRANSCRIPTIONAL REGULATOR, MARR FAMILY"/>
    <property type="match status" value="1"/>
</dbReference>
<dbReference type="KEGG" id="vin:AKJ08_3100"/>
<evidence type="ECO:0000313" key="3">
    <source>
        <dbReference type="EMBL" id="AKU92713.1"/>
    </source>
</evidence>
<dbReference type="InterPro" id="IPR039422">
    <property type="entry name" value="MarR/SlyA-like"/>
</dbReference>
<dbReference type="SUPFAM" id="SSF46785">
    <property type="entry name" value="Winged helix' DNA-binding domain"/>
    <property type="match status" value="1"/>
</dbReference>
<dbReference type="GO" id="GO:0003700">
    <property type="term" value="F:DNA-binding transcription factor activity"/>
    <property type="evidence" value="ECO:0007669"/>
    <property type="project" value="InterPro"/>
</dbReference>
<dbReference type="EMBL" id="CP012332">
    <property type="protein sequence ID" value="AKU92713.1"/>
    <property type="molecule type" value="Genomic_DNA"/>
</dbReference>
<evidence type="ECO:0000313" key="4">
    <source>
        <dbReference type="Proteomes" id="UP000055590"/>
    </source>
</evidence>
<feature type="region of interest" description="Disordered" evidence="1">
    <location>
        <begin position="86"/>
        <end position="116"/>
    </location>
</feature>
<keyword evidence="4" id="KW-1185">Reference proteome</keyword>
<dbReference type="Gene3D" id="1.10.10.10">
    <property type="entry name" value="Winged helix-like DNA-binding domain superfamily/Winged helix DNA-binding domain"/>
    <property type="match status" value="1"/>
</dbReference>
<protein>
    <submittedName>
        <fullName evidence="3">Transcriptional regulator, MarR family</fullName>
    </submittedName>
</protein>
<dbReference type="InterPro" id="IPR036390">
    <property type="entry name" value="WH_DNA-bd_sf"/>
</dbReference>
<sequence>MLGILPSRLVILLDELDERGLLERRDDPDDRRTYRLFVTDKGQESLEAIGRVARAHQVALCAALSDDERRTLADLLSRIADEQGLTPGVHPGFRKMGSAAPRTGPKGPRPRGAPRR</sequence>
<gene>
    <name evidence="3" type="ORF">AKJ08_3100</name>
</gene>
<dbReference type="STRING" id="1391653.AKJ08_3100"/>
<reference evidence="3 4" key="1">
    <citation type="submission" date="2015-08" db="EMBL/GenBank/DDBJ databases">
        <authorList>
            <person name="Babu N.S."/>
            <person name="Beckwith C.J."/>
            <person name="Beseler K.G."/>
            <person name="Brison A."/>
            <person name="Carone J.V."/>
            <person name="Caskin T.P."/>
            <person name="Diamond M."/>
            <person name="Durham M.E."/>
            <person name="Foxe J.M."/>
            <person name="Go M."/>
            <person name="Henderson B.A."/>
            <person name="Jones I.B."/>
            <person name="McGettigan J.A."/>
            <person name="Micheletti S.J."/>
            <person name="Nasrallah M.E."/>
            <person name="Ortiz D."/>
            <person name="Piller C.R."/>
            <person name="Privatt S.R."/>
            <person name="Schneider S.L."/>
            <person name="Sharp S."/>
            <person name="Smith T.C."/>
            <person name="Stanton J.D."/>
            <person name="Ullery H.E."/>
            <person name="Wilson R.J."/>
            <person name="Serrano M.G."/>
            <person name="Buck G."/>
            <person name="Lee V."/>
            <person name="Wang Y."/>
            <person name="Carvalho R."/>
            <person name="Voegtly L."/>
            <person name="Shi R."/>
            <person name="Duckworth R."/>
            <person name="Johnson A."/>
            <person name="Loviza R."/>
            <person name="Walstead R."/>
            <person name="Shah Z."/>
            <person name="Kiflezghi M."/>
            <person name="Wade K."/>
            <person name="Ball S.L."/>
            <person name="Bradley K.W."/>
            <person name="Asai D.J."/>
            <person name="Bowman C.A."/>
            <person name="Russell D.A."/>
            <person name="Pope W.H."/>
            <person name="Jacobs-Sera D."/>
            <person name="Hendrix R.W."/>
            <person name="Hatfull G.F."/>
        </authorList>
    </citation>
    <scope>NUCLEOTIDE SEQUENCE [LARGE SCALE GENOMIC DNA]</scope>
    <source>
        <strain evidence="3 4">DSM 27710</strain>
    </source>
</reference>
<organism evidence="3 4">
    <name type="scientific">Vulgatibacter incomptus</name>
    <dbReference type="NCBI Taxonomy" id="1391653"/>
    <lineage>
        <taxon>Bacteria</taxon>
        <taxon>Pseudomonadati</taxon>
        <taxon>Myxococcota</taxon>
        <taxon>Myxococcia</taxon>
        <taxon>Myxococcales</taxon>
        <taxon>Cystobacterineae</taxon>
        <taxon>Vulgatibacteraceae</taxon>
        <taxon>Vulgatibacter</taxon>
    </lineage>
</organism>
<dbReference type="InterPro" id="IPR000835">
    <property type="entry name" value="HTH_MarR-typ"/>
</dbReference>
<proteinExistence type="predicted"/>
<dbReference type="PATRIC" id="fig|1391653.3.peg.3235"/>
<feature type="domain" description="HTH marR-type" evidence="2">
    <location>
        <begin position="1"/>
        <end position="81"/>
    </location>
</feature>
<evidence type="ECO:0000256" key="1">
    <source>
        <dbReference type="SAM" id="MobiDB-lite"/>
    </source>
</evidence>
<dbReference type="Proteomes" id="UP000055590">
    <property type="component" value="Chromosome"/>
</dbReference>
<evidence type="ECO:0000259" key="2">
    <source>
        <dbReference type="PROSITE" id="PS50995"/>
    </source>
</evidence>
<dbReference type="PROSITE" id="PS50995">
    <property type="entry name" value="HTH_MARR_2"/>
    <property type="match status" value="1"/>
</dbReference>
<dbReference type="PRINTS" id="PR00598">
    <property type="entry name" value="HTHMARR"/>
</dbReference>
<dbReference type="PANTHER" id="PTHR33164:SF43">
    <property type="entry name" value="HTH-TYPE TRANSCRIPTIONAL REPRESSOR YETL"/>
    <property type="match status" value="1"/>
</dbReference>
<accession>A0A0K1PGR4</accession>